<name>A0A642UJB7_DIURU</name>
<dbReference type="Pfam" id="PF00149">
    <property type="entry name" value="Metallophos"/>
    <property type="match status" value="1"/>
</dbReference>
<evidence type="ECO:0000259" key="1">
    <source>
        <dbReference type="Pfam" id="PF00149"/>
    </source>
</evidence>
<keyword evidence="3" id="KW-1185">Reference proteome</keyword>
<dbReference type="Proteomes" id="UP000449547">
    <property type="component" value="Unassembled WGS sequence"/>
</dbReference>
<comment type="caution">
    <text evidence="2">The sequence shown here is derived from an EMBL/GenBank/DDBJ whole genome shotgun (WGS) entry which is preliminary data.</text>
</comment>
<gene>
    <name evidence="2" type="ORF">DIURU_003907</name>
</gene>
<evidence type="ECO:0000313" key="2">
    <source>
        <dbReference type="EMBL" id="KAA8900091.1"/>
    </source>
</evidence>
<dbReference type="VEuPathDB" id="FungiDB:DIURU_003907"/>
<protein>
    <recommendedName>
        <fullName evidence="1">Calcineurin-like phosphoesterase domain-containing protein</fullName>
    </recommendedName>
</protein>
<proteinExistence type="predicted"/>
<dbReference type="PANTHER" id="PTHR32440:SF0">
    <property type="entry name" value="PHOSPHATASE DCR2-RELATED"/>
    <property type="match status" value="1"/>
</dbReference>
<sequence length="538" mass="60842">MAVLQINPFFRRLLVVAVLGAAVTALYAWVSLYTVPYHPRPGFSLDTFDDDFHQLHSVVSDVGVLACIQTTCSPAAGYTKSVALNTFDAANVRSYNYYLTTRRQTRSEAHHILVGLRFTPYDVDDGDLYDYESVSFAGTKLYAKYIKNTGHTIPDDVKLVYDVDVLFGAEDFNDWRPNRSVVKVPQFGRPQSARNKQAGMNGVIPYFTMLSVSKNDHESFATLMTEFEARRTNQEIPAAGSRFRILQLSDAHFGMNSGRCEGEACKSDLKTSKFIEDAIEAEKPQLVVITGDLFDIDRSPDYKSVLIKSLHPILKHKVPFVFTFGDADTLRDDPTTARTFKKSVVNFLSTLPNCYNRLPNDEALHGVSNYHLKIKNGDSSQALISILDSEDHRLDHSQMYFLSQAALEAHDTPLKLLFFNYPLPQYRPKGPFLVLGEYKEKGSLSNGTNPKFYDDIVGWGYKAVSVGHEHENDVCINSDKTMWLCFSSVVGDSAVTKTDDFARRLRVFDINFEKNQILTWKRREGDNGRQDPQMIYEL</sequence>
<dbReference type="AlphaFoldDB" id="A0A642UJB7"/>
<reference evidence="2 3" key="1">
    <citation type="submission" date="2019-07" db="EMBL/GenBank/DDBJ databases">
        <title>Genome assembly of two rare yeast pathogens: Diutina rugosa and Trichomonascus ciferrii.</title>
        <authorList>
            <person name="Mixao V."/>
            <person name="Saus E."/>
            <person name="Hansen A."/>
            <person name="Lass-Flor C."/>
            <person name="Gabaldon T."/>
        </authorList>
    </citation>
    <scope>NUCLEOTIDE SEQUENCE [LARGE SCALE GENOMIC DNA]</scope>
    <source>
        <strain evidence="2 3">CBS 613</strain>
    </source>
</reference>
<dbReference type="GO" id="GO:0005737">
    <property type="term" value="C:cytoplasm"/>
    <property type="evidence" value="ECO:0007669"/>
    <property type="project" value="TreeGrafter"/>
</dbReference>
<dbReference type="InterPro" id="IPR004843">
    <property type="entry name" value="Calcineurin-like_PHP"/>
</dbReference>
<dbReference type="GO" id="GO:0004721">
    <property type="term" value="F:phosphoprotein phosphatase activity"/>
    <property type="evidence" value="ECO:0007669"/>
    <property type="project" value="TreeGrafter"/>
</dbReference>
<organism evidence="2 3">
    <name type="scientific">Diutina rugosa</name>
    <name type="common">Yeast</name>
    <name type="synonym">Candida rugosa</name>
    <dbReference type="NCBI Taxonomy" id="5481"/>
    <lineage>
        <taxon>Eukaryota</taxon>
        <taxon>Fungi</taxon>
        <taxon>Dikarya</taxon>
        <taxon>Ascomycota</taxon>
        <taxon>Saccharomycotina</taxon>
        <taxon>Pichiomycetes</taxon>
        <taxon>Debaryomycetaceae</taxon>
        <taxon>Diutina</taxon>
    </lineage>
</organism>
<dbReference type="Gene3D" id="3.60.21.10">
    <property type="match status" value="1"/>
</dbReference>
<dbReference type="EMBL" id="SWFT01000116">
    <property type="protein sequence ID" value="KAA8900091.1"/>
    <property type="molecule type" value="Genomic_DNA"/>
</dbReference>
<dbReference type="OrthoDB" id="783096at2759"/>
<accession>A0A642UJB7</accession>
<dbReference type="CDD" id="cd07383">
    <property type="entry name" value="MPP_Dcr2"/>
    <property type="match status" value="1"/>
</dbReference>
<dbReference type="OMA" id="VDINIRR"/>
<dbReference type="PANTHER" id="PTHR32440">
    <property type="entry name" value="PHOSPHATASE DCR2-RELATED-RELATED"/>
    <property type="match status" value="1"/>
</dbReference>
<dbReference type="GeneID" id="54782558"/>
<dbReference type="RefSeq" id="XP_034011230.1">
    <property type="nucleotide sequence ID" value="XM_034156721.1"/>
</dbReference>
<dbReference type="InterPro" id="IPR029052">
    <property type="entry name" value="Metallo-depent_PP-like"/>
</dbReference>
<feature type="domain" description="Calcineurin-like phosphoesterase" evidence="1">
    <location>
        <begin position="243"/>
        <end position="471"/>
    </location>
</feature>
<dbReference type="SUPFAM" id="SSF56300">
    <property type="entry name" value="Metallo-dependent phosphatases"/>
    <property type="match status" value="1"/>
</dbReference>
<evidence type="ECO:0000313" key="3">
    <source>
        <dbReference type="Proteomes" id="UP000449547"/>
    </source>
</evidence>